<dbReference type="Proteomes" id="UP000314294">
    <property type="component" value="Unassembled WGS sequence"/>
</dbReference>
<accession>A0A4Z2IQ46</accession>
<dbReference type="AlphaFoldDB" id="A0A4Z2IQ46"/>
<proteinExistence type="predicted"/>
<comment type="caution">
    <text evidence="1">The sequence shown here is derived from an EMBL/GenBank/DDBJ whole genome shotgun (WGS) entry which is preliminary data.</text>
</comment>
<sequence length="121" mass="12934">MHAGRRLLYCCRSTHKDLGGVEGERGGGGEPDTQQHTQARYSLDGRRLPVSNSEPRFNVLVLVSGTDGGFLRGYPPSCTTGSWVGPGRVALLGPEGLIFFRACQMDSSEDKASAQICSSFG</sequence>
<gene>
    <name evidence="1" type="ORF">EYF80_009845</name>
</gene>
<dbReference type="EMBL" id="SRLO01000060">
    <property type="protein sequence ID" value="TNN79808.1"/>
    <property type="molecule type" value="Genomic_DNA"/>
</dbReference>
<evidence type="ECO:0000313" key="2">
    <source>
        <dbReference type="Proteomes" id="UP000314294"/>
    </source>
</evidence>
<keyword evidence="2" id="KW-1185">Reference proteome</keyword>
<protein>
    <submittedName>
        <fullName evidence="1">Uncharacterized protein</fullName>
    </submittedName>
</protein>
<evidence type="ECO:0000313" key="1">
    <source>
        <dbReference type="EMBL" id="TNN79808.1"/>
    </source>
</evidence>
<name>A0A4Z2IQ46_9TELE</name>
<reference evidence="1 2" key="1">
    <citation type="submission" date="2019-03" db="EMBL/GenBank/DDBJ databases">
        <title>First draft genome of Liparis tanakae, snailfish: a comprehensive survey of snailfish specific genes.</title>
        <authorList>
            <person name="Kim W."/>
            <person name="Song I."/>
            <person name="Jeong J.-H."/>
            <person name="Kim D."/>
            <person name="Kim S."/>
            <person name="Ryu S."/>
            <person name="Song J.Y."/>
            <person name="Lee S.K."/>
        </authorList>
    </citation>
    <scope>NUCLEOTIDE SEQUENCE [LARGE SCALE GENOMIC DNA]</scope>
    <source>
        <tissue evidence="1">Muscle</tissue>
    </source>
</reference>
<organism evidence="1 2">
    <name type="scientific">Liparis tanakae</name>
    <name type="common">Tanaka's snailfish</name>
    <dbReference type="NCBI Taxonomy" id="230148"/>
    <lineage>
        <taxon>Eukaryota</taxon>
        <taxon>Metazoa</taxon>
        <taxon>Chordata</taxon>
        <taxon>Craniata</taxon>
        <taxon>Vertebrata</taxon>
        <taxon>Euteleostomi</taxon>
        <taxon>Actinopterygii</taxon>
        <taxon>Neopterygii</taxon>
        <taxon>Teleostei</taxon>
        <taxon>Neoteleostei</taxon>
        <taxon>Acanthomorphata</taxon>
        <taxon>Eupercaria</taxon>
        <taxon>Perciformes</taxon>
        <taxon>Cottioidei</taxon>
        <taxon>Cottales</taxon>
        <taxon>Liparidae</taxon>
        <taxon>Liparis</taxon>
    </lineage>
</organism>